<dbReference type="InterPro" id="IPR016197">
    <property type="entry name" value="Chromo-like_dom_sf"/>
</dbReference>
<feature type="compositionally biased region" description="Basic and acidic residues" evidence="7">
    <location>
        <begin position="1249"/>
        <end position="1280"/>
    </location>
</feature>
<feature type="compositionally biased region" description="Acidic residues" evidence="7">
    <location>
        <begin position="1454"/>
        <end position="1479"/>
    </location>
</feature>
<dbReference type="SUPFAM" id="SSF52540">
    <property type="entry name" value="P-loop containing nucleoside triphosphate hydrolases"/>
    <property type="match status" value="2"/>
</dbReference>
<dbReference type="PROSITE" id="PS51192">
    <property type="entry name" value="HELICASE_ATP_BIND_1"/>
    <property type="match status" value="1"/>
</dbReference>
<evidence type="ECO:0000313" key="11">
    <source>
        <dbReference type="EMBL" id="OHT11469.1"/>
    </source>
</evidence>
<evidence type="ECO:0000256" key="5">
    <source>
        <dbReference type="ARBA" id="ARBA00022840"/>
    </source>
</evidence>
<dbReference type="GO" id="GO:0000785">
    <property type="term" value="C:chromatin"/>
    <property type="evidence" value="ECO:0007669"/>
    <property type="project" value="TreeGrafter"/>
</dbReference>
<feature type="compositionally biased region" description="Acidic residues" evidence="7">
    <location>
        <begin position="52"/>
        <end position="91"/>
    </location>
</feature>
<dbReference type="Gene3D" id="3.40.50.10810">
    <property type="entry name" value="Tandem AAA-ATPase domain"/>
    <property type="match status" value="1"/>
</dbReference>
<feature type="region of interest" description="Disordered" evidence="7">
    <location>
        <begin position="1237"/>
        <end position="1280"/>
    </location>
</feature>
<protein>
    <submittedName>
        <fullName evidence="11">F/Y-rich N-terminus family protein</fullName>
    </submittedName>
</protein>
<feature type="domain" description="Chromo" evidence="8">
    <location>
        <begin position="164"/>
        <end position="214"/>
    </location>
</feature>
<gene>
    <name evidence="11" type="ORF">TRFO_19113</name>
</gene>
<dbReference type="GO" id="GO:0003682">
    <property type="term" value="F:chromatin binding"/>
    <property type="evidence" value="ECO:0007669"/>
    <property type="project" value="TreeGrafter"/>
</dbReference>
<dbReference type="SMART" id="SM00487">
    <property type="entry name" value="DEXDc"/>
    <property type="match status" value="1"/>
</dbReference>
<dbReference type="InterPro" id="IPR001650">
    <property type="entry name" value="Helicase_C-like"/>
</dbReference>
<dbReference type="GO" id="GO:0016887">
    <property type="term" value="F:ATP hydrolysis activity"/>
    <property type="evidence" value="ECO:0007669"/>
    <property type="project" value="TreeGrafter"/>
</dbReference>
<dbReference type="VEuPathDB" id="TrichDB:TRFO_19113"/>
<dbReference type="OrthoDB" id="5857104at2759"/>
<dbReference type="Gene3D" id="2.40.50.40">
    <property type="match status" value="1"/>
</dbReference>
<dbReference type="SUPFAM" id="SSF54160">
    <property type="entry name" value="Chromo domain-like"/>
    <property type="match status" value="2"/>
</dbReference>
<dbReference type="InterPro" id="IPR000953">
    <property type="entry name" value="Chromo/chromo_shadow_dom"/>
</dbReference>
<dbReference type="PROSITE" id="PS50013">
    <property type="entry name" value="CHROMO_2"/>
    <property type="match status" value="1"/>
</dbReference>
<evidence type="ECO:0000256" key="6">
    <source>
        <dbReference type="ARBA" id="ARBA00023242"/>
    </source>
</evidence>
<comment type="subcellular location">
    <subcellularLocation>
        <location evidence="1">Nucleus</location>
    </subcellularLocation>
</comment>
<dbReference type="Pfam" id="PF05964">
    <property type="entry name" value="FYRN"/>
    <property type="match status" value="1"/>
</dbReference>
<dbReference type="Gene3D" id="3.30.160.360">
    <property type="match status" value="1"/>
</dbReference>
<dbReference type="RefSeq" id="XP_068364605.1">
    <property type="nucleotide sequence ID" value="XM_068500590.1"/>
</dbReference>
<feature type="domain" description="Helicase C-terminal" evidence="10">
    <location>
        <begin position="573"/>
        <end position="724"/>
    </location>
</feature>
<dbReference type="GeneID" id="94835294"/>
<evidence type="ECO:0000256" key="7">
    <source>
        <dbReference type="SAM" id="MobiDB-lite"/>
    </source>
</evidence>
<dbReference type="GO" id="GO:0005524">
    <property type="term" value="F:ATP binding"/>
    <property type="evidence" value="ECO:0007669"/>
    <property type="project" value="UniProtKB-KW"/>
</dbReference>
<feature type="region of interest" description="Disordered" evidence="7">
    <location>
        <begin position="1454"/>
        <end position="1483"/>
    </location>
</feature>
<dbReference type="InterPro" id="IPR014001">
    <property type="entry name" value="Helicase_ATP-bd"/>
</dbReference>
<keyword evidence="3" id="KW-0547">Nucleotide-binding</keyword>
<feature type="compositionally biased region" description="Basic and acidic residues" evidence="7">
    <location>
        <begin position="1"/>
        <end position="23"/>
    </location>
</feature>
<dbReference type="Pfam" id="PF05965">
    <property type="entry name" value="FYRC"/>
    <property type="match status" value="1"/>
</dbReference>
<reference evidence="11" key="1">
    <citation type="submission" date="2016-10" db="EMBL/GenBank/DDBJ databases">
        <authorList>
            <person name="Benchimol M."/>
            <person name="Almeida L.G."/>
            <person name="Vasconcelos A.T."/>
            <person name="Perreira-Neves A."/>
            <person name="Rosa I.A."/>
            <person name="Tasca T."/>
            <person name="Bogo M.R."/>
            <person name="de Souza W."/>
        </authorList>
    </citation>
    <scope>NUCLEOTIDE SEQUENCE [LARGE SCALE GENOMIC DNA]</scope>
    <source>
        <strain evidence="11">K</strain>
    </source>
</reference>
<dbReference type="InterPro" id="IPR038718">
    <property type="entry name" value="SNF2-like_sf"/>
</dbReference>
<dbReference type="Pfam" id="PF00176">
    <property type="entry name" value="SNF2-rel_dom"/>
    <property type="match status" value="1"/>
</dbReference>
<dbReference type="Proteomes" id="UP000179807">
    <property type="component" value="Unassembled WGS sequence"/>
</dbReference>
<feature type="region of interest" description="Disordered" evidence="7">
    <location>
        <begin position="839"/>
        <end position="869"/>
    </location>
</feature>
<dbReference type="GO" id="GO:0042393">
    <property type="term" value="F:histone binding"/>
    <property type="evidence" value="ECO:0007669"/>
    <property type="project" value="TreeGrafter"/>
</dbReference>
<evidence type="ECO:0000256" key="2">
    <source>
        <dbReference type="ARBA" id="ARBA00022737"/>
    </source>
</evidence>
<sequence length="1555" mass="180655">MGKETNPHKKSSQNEKIKSENDSNSKINNNTSKQSSLKSNTKTDENNSSDYYETEEEEEEEVIEEETEEEEEEEEHVEEEEEEEEGGENEITDQKRISKVLAHRINEDGKKEFLVKYANHSYRDVEWIVDANNTSKKLVVFRSYLRTHREDEPPPEPYFSPNYIIPEKIIGSRQHDGKNQYLVKWTDLEYDNLTWEDSENFNFPEIIKAFNESQRIPSLEQLFIPPHPNPKDFKPLTHHASSKSGYTIRQYQLSGLNFLINSWFNKRNAIIADEMGLGKTVQVVLFLNYLDAVQKLHGPFLIIVPLSTIPHWEREISEWSDLSYINFHGDSIRRNVMKKYELFYPETTLLKFTICLTTYEYILKEENLFSSVKWRCVVIDEAHRIKNHQSKLFTALKAYKCDFKLLMTGTPLQNNTDELWSLLHFLDPEAFKDLTKFQESYGKLSDSDQIIELQSILKPLLLRRLKSDVEKSIAPLEEIIIECPMTSYQKIYYKSIYNKNMDYLSRGAHQGNTTNLRNIQMELRKTCNHPFLIAGAEDQIFIELKEKHNLSGEPLPDNFELDMLIRTAGKMILLNKLLAKLKQDNHRVLIFSQMTDMLDIIQDYLDASEYKYQRIDGSIRSQLRQEAIDHFNAPDSDDFVFLLSTRAGGVGINLASADTVIIYDSDFNPQNDIQATARCHRIGQKKEVKLYRFITAKSYERKMFDRASIKLGLDHAVLETAKDTGNSLFEIEKLLRLGAYYAFEEEDDNKAADTFGEEDIESVISRSTRIQHAGIVGGEGSTFSTAYFEISEDENQVDLTAPDFWQKYIPVVNDDDEIEGRSIAERYILIRARSSSEDLAEKDKKSDDSEQSKKRKEKKEKSQEDKDQKFKKWSNKALQSLLNNLLRFGWGRWVTIIEASNLKNPAIEVIGVCHLILRWLLAASNENYPVMSSINQLSITKDNGEEEMMKFQEYFTKEYRSNFGSSVTNGANWKLARLDMLYFIDTLLKSAQNPPSDIPIPPVQVSKPTDWWTVEDDRKLVYFTWKYGFSNYTNEFEFTQPSTDDNPIQSSKLTARLKALITNMKSYYAKYKQQKDEEIPFSCESIKQALDVWTKKEHRNAVRTLIHDGFYNMEKFKTLVDIVTKSDENVEQYVNVILDYCRAIKASEPTESFPILEQIFPKTAAKILSRVQMFQEIFENVNNSKYEAQQPLLQYLLDEGLSNVTESELVRKYIPENKEVGEKVVCSYIYKLFHIKEPKPPKPPKPKTPRPERQIKTRSSEPRPPRRDTIPNLESNEKFYIDPPPFDRDNEGNIIYPIQVTSKVKLVSIGTVNLSKNNFWNGRYIFPDGFVVEREFTSIANPNTVAMYRGSIYAGDSGPIFRVECLDSSHKVFEASKPSNPWLGASQAIEDTKREMGMKTKDKVTISGPVFFGLTIPFVTYLIQKLPNADQCSGYTMKKYCLRDELDEYEEENEYEYVEEEEEEEEEEGIENEEEEEEANEKQINSFNCKIEFNFALLNEHMRNSPRPKNTIMIPSNQLIQQDMIDVTLPCNRNMMRSDEILRNTILKLSTKADK</sequence>
<dbReference type="InterPro" id="IPR003889">
    <property type="entry name" value="FYrich_C"/>
</dbReference>
<feature type="domain" description="Helicase ATP-binding" evidence="9">
    <location>
        <begin position="260"/>
        <end position="429"/>
    </location>
</feature>
<keyword evidence="2" id="KW-0677">Repeat</keyword>
<dbReference type="PROSITE" id="PS51542">
    <property type="entry name" value="FYRN"/>
    <property type="match status" value="1"/>
</dbReference>
<dbReference type="GO" id="GO:0003677">
    <property type="term" value="F:DNA binding"/>
    <property type="evidence" value="ECO:0007669"/>
    <property type="project" value="TreeGrafter"/>
</dbReference>
<evidence type="ECO:0000313" key="12">
    <source>
        <dbReference type="Proteomes" id="UP000179807"/>
    </source>
</evidence>
<dbReference type="CDD" id="cd18793">
    <property type="entry name" value="SF2_C_SNF"/>
    <property type="match status" value="1"/>
</dbReference>
<dbReference type="PROSITE" id="PS51543">
    <property type="entry name" value="FYRC"/>
    <property type="match status" value="1"/>
</dbReference>
<feature type="compositionally biased region" description="Basic and acidic residues" evidence="7">
    <location>
        <begin position="839"/>
        <end position="852"/>
    </location>
</feature>
<feature type="region of interest" description="Disordered" evidence="7">
    <location>
        <begin position="1"/>
        <end position="95"/>
    </location>
</feature>
<evidence type="ECO:0000259" key="10">
    <source>
        <dbReference type="PROSITE" id="PS51194"/>
    </source>
</evidence>
<dbReference type="GO" id="GO:0034728">
    <property type="term" value="P:nucleosome organization"/>
    <property type="evidence" value="ECO:0007669"/>
    <property type="project" value="TreeGrafter"/>
</dbReference>
<dbReference type="PANTHER" id="PTHR45623:SF14">
    <property type="entry name" value="CHROMODOMAIN-HELICASE-DNA-BINDING PROTEIN 1"/>
    <property type="match status" value="1"/>
</dbReference>
<dbReference type="Pfam" id="PF00271">
    <property type="entry name" value="Helicase_C"/>
    <property type="match status" value="1"/>
</dbReference>
<accession>A0A1J4KPW4</accession>
<dbReference type="InterPro" id="IPR000330">
    <property type="entry name" value="SNF2_N"/>
</dbReference>
<dbReference type="Gene3D" id="1.10.10.60">
    <property type="entry name" value="Homeodomain-like"/>
    <property type="match status" value="1"/>
</dbReference>
<organism evidence="11 12">
    <name type="scientific">Tritrichomonas foetus</name>
    <dbReference type="NCBI Taxonomy" id="1144522"/>
    <lineage>
        <taxon>Eukaryota</taxon>
        <taxon>Metamonada</taxon>
        <taxon>Parabasalia</taxon>
        <taxon>Tritrichomonadida</taxon>
        <taxon>Tritrichomonadidae</taxon>
        <taxon>Tritrichomonas</taxon>
    </lineage>
</organism>
<keyword evidence="5" id="KW-0067">ATP-binding</keyword>
<feature type="compositionally biased region" description="Polar residues" evidence="7">
    <location>
        <begin position="24"/>
        <end position="51"/>
    </location>
</feature>
<keyword evidence="12" id="KW-1185">Reference proteome</keyword>
<feature type="compositionally biased region" description="Basic and acidic residues" evidence="7">
    <location>
        <begin position="859"/>
        <end position="869"/>
    </location>
</feature>
<dbReference type="Pfam" id="PF00385">
    <property type="entry name" value="Chromo"/>
    <property type="match status" value="1"/>
</dbReference>
<evidence type="ECO:0000259" key="9">
    <source>
        <dbReference type="PROSITE" id="PS51192"/>
    </source>
</evidence>
<dbReference type="SMART" id="SM00298">
    <property type="entry name" value="CHROMO"/>
    <property type="match status" value="2"/>
</dbReference>
<dbReference type="InterPro" id="IPR027417">
    <property type="entry name" value="P-loop_NTPase"/>
</dbReference>
<evidence type="ECO:0000259" key="8">
    <source>
        <dbReference type="PROSITE" id="PS50013"/>
    </source>
</evidence>
<proteinExistence type="predicted"/>
<dbReference type="GO" id="GO:0140658">
    <property type="term" value="F:ATP-dependent chromatin remodeler activity"/>
    <property type="evidence" value="ECO:0007669"/>
    <property type="project" value="TreeGrafter"/>
</dbReference>
<evidence type="ECO:0000256" key="3">
    <source>
        <dbReference type="ARBA" id="ARBA00022741"/>
    </source>
</evidence>
<evidence type="ECO:0000256" key="4">
    <source>
        <dbReference type="ARBA" id="ARBA00022801"/>
    </source>
</evidence>
<comment type="caution">
    <text evidence="11">The sequence shown here is derived from an EMBL/GenBank/DDBJ whole genome shotgun (WGS) entry which is preliminary data.</text>
</comment>
<dbReference type="GO" id="GO:0005634">
    <property type="term" value="C:nucleus"/>
    <property type="evidence" value="ECO:0007669"/>
    <property type="project" value="UniProtKB-SubCell"/>
</dbReference>
<dbReference type="PANTHER" id="PTHR45623">
    <property type="entry name" value="CHROMODOMAIN-HELICASE-DNA-BINDING PROTEIN 3-RELATED-RELATED"/>
    <property type="match status" value="1"/>
</dbReference>
<dbReference type="Gene3D" id="3.40.50.300">
    <property type="entry name" value="P-loop containing nucleotide triphosphate hydrolases"/>
    <property type="match status" value="1"/>
</dbReference>
<dbReference type="SMART" id="SM00542">
    <property type="entry name" value="FYRC"/>
    <property type="match status" value="1"/>
</dbReference>
<name>A0A1J4KPW4_9EUKA</name>
<keyword evidence="6" id="KW-0539">Nucleus</keyword>
<dbReference type="SMART" id="SM00490">
    <property type="entry name" value="HELICc"/>
    <property type="match status" value="1"/>
</dbReference>
<evidence type="ECO:0000256" key="1">
    <source>
        <dbReference type="ARBA" id="ARBA00004123"/>
    </source>
</evidence>
<keyword evidence="4" id="KW-0378">Hydrolase</keyword>
<dbReference type="EMBL" id="MLAK01000587">
    <property type="protein sequence ID" value="OHT11469.1"/>
    <property type="molecule type" value="Genomic_DNA"/>
</dbReference>
<dbReference type="PROSITE" id="PS51194">
    <property type="entry name" value="HELICASE_CTER"/>
    <property type="match status" value="1"/>
</dbReference>
<dbReference type="InterPro" id="IPR003888">
    <property type="entry name" value="FYrich_N"/>
</dbReference>
<dbReference type="InterPro" id="IPR049730">
    <property type="entry name" value="SNF2/RAD54-like_C"/>
</dbReference>
<dbReference type="InterPro" id="IPR023780">
    <property type="entry name" value="Chromo_domain"/>
</dbReference>